<proteinExistence type="predicted"/>
<dbReference type="EMBL" id="MU853571">
    <property type="protein sequence ID" value="KAK4145176.1"/>
    <property type="molecule type" value="Genomic_DNA"/>
</dbReference>
<gene>
    <name evidence="1" type="ORF">C8A04DRAFT_27180</name>
</gene>
<dbReference type="GeneID" id="87816821"/>
<dbReference type="Proteomes" id="UP001302676">
    <property type="component" value="Unassembled WGS sequence"/>
</dbReference>
<evidence type="ECO:0000313" key="2">
    <source>
        <dbReference type="Proteomes" id="UP001302676"/>
    </source>
</evidence>
<dbReference type="RefSeq" id="XP_062638547.1">
    <property type="nucleotide sequence ID" value="XM_062780208.1"/>
</dbReference>
<accession>A0AAN6ZQ74</accession>
<sequence length="65" mass="7306">MVGLGINTKSLVLEYFGSHPEQYAALSHMWAANQEISFQDFHRLQEVNHSAGDQSTSHLRAKTGY</sequence>
<keyword evidence="2" id="KW-1185">Reference proteome</keyword>
<evidence type="ECO:0000313" key="1">
    <source>
        <dbReference type="EMBL" id="KAK4145176.1"/>
    </source>
</evidence>
<reference evidence="1" key="1">
    <citation type="journal article" date="2023" name="Mol. Phylogenet. Evol.">
        <title>Genome-scale phylogeny and comparative genomics of the fungal order Sordariales.</title>
        <authorList>
            <person name="Hensen N."/>
            <person name="Bonometti L."/>
            <person name="Westerberg I."/>
            <person name="Brannstrom I.O."/>
            <person name="Guillou S."/>
            <person name="Cros-Aarteil S."/>
            <person name="Calhoun S."/>
            <person name="Haridas S."/>
            <person name="Kuo A."/>
            <person name="Mondo S."/>
            <person name="Pangilinan J."/>
            <person name="Riley R."/>
            <person name="LaButti K."/>
            <person name="Andreopoulos B."/>
            <person name="Lipzen A."/>
            <person name="Chen C."/>
            <person name="Yan M."/>
            <person name="Daum C."/>
            <person name="Ng V."/>
            <person name="Clum A."/>
            <person name="Steindorff A."/>
            <person name="Ohm R.A."/>
            <person name="Martin F."/>
            <person name="Silar P."/>
            <person name="Natvig D.O."/>
            <person name="Lalanne C."/>
            <person name="Gautier V."/>
            <person name="Ament-Velasquez S.L."/>
            <person name="Kruys A."/>
            <person name="Hutchinson M.I."/>
            <person name="Powell A.J."/>
            <person name="Barry K."/>
            <person name="Miller A.N."/>
            <person name="Grigoriev I.V."/>
            <person name="Debuchy R."/>
            <person name="Gladieux P."/>
            <person name="Hiltunen Thoren M."/>
            <person name="Johannesson H."/>
        </authorList>
    </citation>
    <scope>NUCLEOTIDE SEQUENCE</scope>
    <source>
        <strain evidence="1">CBS 141.50</strain>
    </source>
</reference>
<name>A0AAN6ZQ74_9PEZI</name>
<comment type="caution">
    <text evidence="1">The sequence shown here is derived from an EMBL/GenBank/DDBJ whole genome shotgun (WGS) entry which is preliminary data.</text>
</comment>
<protein>
    <submittedName>
        <fullName evidence="1">Uncharacterized protein</fullName>
    </submittedName>
</protein>
<organism evidence="1 2">
    <name type="scientific">Dichotomopilus funicola</name>
    <dbReference type="NCBI Taxonomy" id="1934379"/>
    <lineage>
        <taxon>Eukaryota</taxon>
        <taxon>Fungi</taxon>
        <taxon>Dikarya</taxon>
        <taxon>Ascomycota</taxon>
        <taxon>Pezizomycotina</taxon>
        <taxon>Sordariomycetes</taxon>
        <taxon>Sordariomycetidae</taxon>
        <taxon>Sordariales</taxon>
        <taxon>Chaetomiaceae</taxon>
        <taxon>Dichotomopilus</taxon>
    </lineage>
</organism>
<dbReference type="AlphaFoldDB" id="A0AAN6ZQ74"/>
<reference evidence="1" key="2">
    <citation type="submission" date="2023-05" db="EMBL/GenBank/DDBJ databases">
        <authorList>
            <consortium name="Lawrence Berkeley National Laboratory"/>
            <person name="Steindorff A."/>
            <person name="Hensen N."/>
            <person name="Bonometti L."/>
            <person name="Westerberg I."/>
            <person name="Brannstrom I.O."/>
            <person name="Guillou S."/>
            <person name="Cros-Aarteil S."/>
            <person name="Calhoun S."/>
            <person name="Haridas S."/>
            <person name="Kuo A."/>
            <person name="Mondo S."/>
            <person name="Pangilinan J."/>
            <person name="Riley R."/>
            <person name="Labutti K."/>
            <person name="Andreopoulos B."/>
            <person name="Lipzen A."/>
            <person name="Chen C."/>
            <person name="Yanf M."/>
            <person name="Daum C."/>
            <person name="Ng V."/>
            <person name="Clum A."/>
            <person name="Ohm R."/>
            <person name="Martin F."/>
            <person name="Silar P."/>
            <person name="Natvig D."/>
            <person name="Lalanne C."/>
            <person name="Gautier V."/>
            <person name="Ament-Velasquez S.L."/>
            <person name="Kruys A."/>
            <person name="Hutchinson M.I."/>
            <person name="Powell A.J."/>
            <person name="Barry K."/>
            <person name="Miller A.N."/>
            <person name="Grigoriev I.V."/>
            <person name="Debuchy R."/>
            <person name="Gladieux P."/>
            <person name="Thoren M.H."/>
            <person name="Johannesson H."/>
        </authorList>
    </citation>
    <scope>NUCLEOTIDE SEQUENCE</scope>
    <source>
        <strain evidence="1">CBS 141.50</strain>
    </source>
</reference>